<dbReference type="InterPro" id="IPR023198">
    <property type="entry name" value="PGP-like_dom2"/>
</dbReference>
<dbReference type="SFLD" id="SFLDS00003">
    <property type="entry name" value="Haloacid_Dehalogenase"/>
    <property type="match status" value="1"/>
</dbReference>
<protein>
    <submittedName>
        <fullName evidence="1">Phosphoglycolate phosphatase</fullName>
    </submittedName>
</protein>
<dbReference type="InterPro" id="IPR036412">
    <property type="entry name" value="HAD-like_sf"/>
</dbReference>
<name>A0A1W2CZD1_9FIRM</name>
<gene>
    <name evidence="1" type="ORF">SAMN02745168_0258</name>
</gene>
<dbReference type="Gene3D" id="3.40.50.1000">
    <property type="entry name" value="HAD superfamily/HAD-like"/>
    <property type="match status" value="1"/>
</dbReference>
<dbReference type="Pfam" id="PF13419">
    <property type="entry name" value="HAD_2"/>
    <property type="match status" value="1"/>
</dbReference>
<dbReference type="PANTHER" id="PTHR43434:SF1">
    <property type="entry name" value="PHOSPHOGLYCOLATE PHOSPHATASE"/>
    <property type="match status" value="1"/>
</dbReference>
<dbReference type="InterPro" id="IPR023214">
    <property type="entry name" value="HAD_sf"/>
</dbReference>
<proteinExistence type="predicted"/>
<dbReference type="AlphaFoldDB" id="A0A1W2CZD1"/>
<dbReference type="Gene3D" id="1.10.150.240">
    <property type="entry name" value="Putative phosphatase, domain 2"/>
    <property type="match status" value="1"/>
</dbReference>
<sequence>MTEGILFDLDGTLWDATEAISETWSLVLSRYPDIKRRIVPEDLYGCMGLPLDAIGDELFPDLEKARRRSLMDECCALQNRFLEKHGGKTYPGLEETLARLSENFKLFIVSNCGDGYIQSFLKAHRMERYFSDFESAGATNLSKGENNKLVMARNRITRAVYVGDTEGDAESARLAGIPFVYAKYGFGRVGEYDYAIDKLPDLLRMEWENIR</sequence>
<dbReference type="STRING" id="1122930.SAMN02745168_0258"/>
<dbReference type="GO" id="GO:0008967">
    <property type="term" value="F:phosphoglycolate phosphatase activity"/>
    <property type="evidence" value="ECO:0007669"/>
    <property type="project" value="TreeGrafter"/>
</dbReference>
<accession>A0A1W2CZD1</accession>
<keyword evidence="2" id="KW-1185">Reference proteome</keyword>
<reference evidence="1 2" key="1">
    <citation type="submission" date="2017-04" db="EMBL/GenBank/DDBJ databases">
        <authorList>
            <person name="Afonso C.L."/>
            <person name="Miller P.J."/>
            <person name="Scott M.A."/>
            <person name="Spackman E."/>
            <person name="Goraichik I."/>
            <person name="Dimitrov K.M."/>
            <person name="Suarez D.L."/>
            <person name="Swayne D.E."/>
        </authorList>
    </citation>
    <scope>NUCLEOTIDE SEQUENCE [LARGE SCALE GENOMIC DNA]</scope>
    <source>
        <strain evidence="1 2">DSM 12816</strain>
    </source>
</reference>
<dbReference type="NCBIfam" id="TIGR01549">
    <property type="entry name" value="HAD-SF-IA-v1"/>
    <property type="match status" value="1"/>
</dbReference>
<evidence type="ECO:0000313" key="2">
    <source>
        <dbReference type="Proteomes" id="UP000192790"/>
    </source>
</evidence>
<dbReference type="SUPFAM" id="SSF56784">
    <property type="entry name" value="HAD-like"/>
    <property type="match status" value="1"/>
</dbReference>
<evidence type="ECO:0000313" key="1">
    <source>
        <dbReference type="EMBL" id="SMC90068.1"/>
    </source>
</evidence>
<dbReference type="InterPro" id="IPR041492">
    <property type="entry name" value="HAD_2"/>
</dbReference>
<dbReference type="InterPro" id="IPR006439">
    <property type="entry name" value="HAD-SF_hydro_IA"/>
</dbReference>
<dbReference type="EMBL" id="FWXW01000014">
    <property type="protein sequence ID" value="SMC90068.1"/>
    <property type="molecule type" value="Genomic_DNA"/>
</dbReference>
<dbReference type="SFLD" id="SFLDG01129">
    <property type="entry name" value="C1.5:_HAD__Beta-PGM__Phosphata"/>
    <property type="match status" value="1"/>
</dbReference>
<organism evidence="1 2">
    <name type="scientific">Papillibacter cinnamivorans DSM 12816</name>
    <dbReference type="NCBI Taxonomy" id="1122930"/>
    <lineage>
        <taxon>Bacteria</taxon>
        <taxon>Bacillati</taxon>
        <taxon>Bacillota</taxon>
        <taxon>Clostridia</taxon>
        <taxon>Eubacteriales</taxon>
        <taxon>Oscillospiraceae</taxon>
        <taxon>Papillibacter</taxon>
    </lineage>
</organism>
<dbReference type="PANTHER" id="PTHR43434">
    <property type="entry name" value="PHOSPHOGLYCOLATE PHOSPHATASE"/>
    <property type="match status" value="1"/>
</dbReference>
<dbReference type="Proteomes" id="UP000192790">
    <property type="component" value="Unassembled WGS sequence"/>
</dbReference>
<dbReference type="GO" id="GO:0006281">
    <property type="term" value="P:DNA repair"/>
    <property type="evidence" value="ECO:0007669"/>
    <property type="project" value="TreeGrafter"/>
</dbReference>
<dbReference type="InterPro" id="IPR050155">
    <property type="entry name" value="HAD-like_hydrolase_sf"/>
</dbReference>
<dbReference type="RefSeq" id="WP_084235690.1">
    <property type="nucleotide sequence ID" value="NZ_FWXW01000014.1"/>
</dbReference>